<evidence type="ECO:0000256" key="1">
    <source>
        <dbReference type="ARBA" id="ARBA00004429"/>
    </source>
</evidence>
<dbReference type="Proteomes" id="UP000031971">
    <property type="component" value="Unassembled WGS sequence"/>
</dbReference>
<dbReference type="Pfam" id="PF20560">
    <property type="entry name" value="MotA_N"/>
    <property type="match status" value="1"/>
</dbReference>
<evidence type="ECO:0000256" key="12">
    <source>
        <dbReference type="ARBA" id="ARBA00023136"/>
    </source>
</evidence>
<dbReference type="GO" id="GO:0006935">
    <property type="term" value="P:chemotaxis"/>
    <property type="evidence" value="ECO:0007669"/>
    <property type="project" value="UniProtKB-KW"/>
</dbReference>
<keyword evidence="16" id="KW-0969">Cilium</keyword>
<accession>A0A0C2UBZ1</accession>
<comment type="similarity">
    <text evidence="2">Belongs to the MotA family.</text>
</comment>
<feature type="transmembrane region" description="Helical" evidence="13">
    <location>
        <begin position="29"/>
        <end position="47"/>
    </location>
</feature>
<evidence type="ECO:0000256" key="8">
    <source>
        <dbReference type="ARBA" id="ARBA00022779"/>
    </source>
</evidence>
<dbReference type="PROSITE" id="PS01307">
    <property type="entry name" value="MOTA"/>
    <property type="match status" value="1"/>
</dbReference>
<dbReference type="Pfam" id="PF01618">
    <property type="entry name" value="MotA_ExbB"/>
    <property type="match status" value="1"/>
</dbReference>
<organism evidence="16 17">
    <name type="scientific">Paramagnetospirillum magnetotacticum MS-1</name>
    <dbReference type="NCBI Taxonomy" id="272627"/>
    <lineage>
        <taxon>Bacteria</taxon>
        <taxon>Pseudomonadati</taxon>
        <taxon>Pseudomonadota</taxon>
        <taxon>Alphaproteobacteria</taxon>
        <taxon>Rhodospirillales</taxon>
        <taxon>Magnetospirillaceae</taxon>
        <taxon>Paramagnetospirillum</taxon>
    </lineage>
</organism>
<dbReference type="AlphaFoldDB" id="A0A0C2UBZ1"/>
<feature type="transmembrane region" description="Helical" evidence="13">
    <location>
        <begin position="164"/>
        <end position="185"/>
    </location>
</feature>
<keyword evidence="12 13" id="KW-0472">Membrane</keyword>
<keyword evidence="9" id="KW-0375">Hydrogen ion transport</keyword>
<evidence type="ECO:0000256" key="4">
    <source>
        <dbReference type="ARBA" id="ARBA00022475"/>
    </source>
</evidence>
<keyword evidence="11" id="KW-0406">Ion transport</keyword>
<dbReference type="InterPro" id="IPR022522">
    <property type="entry name" value="Flagellar_motor_stator_MotA"/>
</dbReference>
<dbReference type="InterPro" id="IPR000540">
    <property type="entry name" value="Flag_MotA_CS"/>
</dbReference>
<comment type="caution">
    <text evidence="16">The sequence shown here is derived from an EMBL/GenBank/DDBJ whole genome shotgun (WGS) entry which is preliminary data.</text>
</comment>
<dbReference type="NCBIfam" id="TIGR03818">
    <property type="entry name" value="MotA1"/>
    <property type="match status" value="1"/>
</dbReference>
<evidence type="ECO:0000313" key="16">
    <source>
        <dbReference type="EMBL" id="KIL99017.1"/>
    </source>
</evidence>
<protein>
    <submittedName>
        <fullName evidence="16">Flagellar motor rotation protein MotA</fullName>
    </submittedName>
</protein>
<evidence type="ECO:0000259" key="14">
    <source>
        <dbReference type="Pfam" id="PF01618"/>
    </source>
</evidence>
<dbReference type="PANTHER" id="PTHR30433:SF4">
    <property type="entry name" value="MOTILITY PROTEIN A"/>
    <property type="match status" value="1"/>
</dbReference>
<keyword evidence="7 13" id="KW-0812">Transmembrane</keyword>
<evidence type="ECO:0000256" key="9">
    <source>
        <dbReference type="ARBA" id="ARBA00022781"/>
    </source>
</evidence>
<name>A0A0C2UBZ1_PARME</name>
<evidence type="ECO:0000256" key="10">
    <source>
        <dbReference type="ARBA" id="ARBA00022989"/>
    </source>
</evidence>
<dbReference type="OrthoDB" id="9782603at2"/>
<evidence type="ECO:0000256" key="11">
    <source>
        <dbReference type="ARBA" id="ARBA00023065"/>
    </source>
</evidence>
<evidence type="ECO:0000256" key="7">
    <source>
        <dbReference type="ARBA" id="ARBA00022692"/>
    </source>
</evidence>
<keyword evidence="6" id="KW-0997">Cell inner membrane</keyword>
<keyword evidence="17" id="KW-1185">Reference proteome</keyword>
<keyword evidence="4" id="KW-1003">Cell membrane</keyword>
<keyword evidence="5" id="KW-0145">Chemotaxis</keyword>
<dbReference type="InterPro" id="IPR046786">
    <property type="entry name" value="MotA_N"/>
</dbReference>
<keyword evidence="3" id="KW-0813">Transport</keyword>
<keyword evidence="16" id="KW-0966">Cell projection</keyword>
<evidence type="ECO:0000313" key="17">
    <source>
        <dbReference type="Proteomes" id="UP000031971"/>
    </source>
</evidence>
<sequence>MFAIIGIVVTFVSVIGGYAAPGGHLGVLFQPFEWLIIIGAAVGSLLLGNPKTVILGIGKNIGLVFKGAHHGKDDYIELLSVLYAVFKLAKTKGDLALESHVEKPDESPLFGKFPKFSSDHHTRTFFCDYLRLLTLGTSNAHELESIIDGELEAHHKHYHEIAHAVNLMGDAMPALGIVAAVLGVIHTMGSITEPPEVLGHLIGAALVGTFSGVLISYAFIAPIARNMQLCFDSDHYYFMAIKAGLLGHMQGYAPQVSIEFARKILPDELRPTFQELEETVTNLPPD</sequence>
<comment type="subcellular location">
    <subcellularLocation>
        <location evidence="1">Cell inner membrane</location>
        <topology evidence="1">Multi-pass membrane protein</topology>
    </subcellularLocation>
</comment>
<feature type="transmembrane region" description="Helical" evidence="13">
    <location>
        <begin position="197"/>
        <end position="220"/>
    </location>
</feature>
<keyword evidence="16" id="KW-0282">Flagellum</keyword>
<dbReference type="GO" id="GO:0005886">
    <property type="term" value="C:plasma membrane"/>
    <property type="evidence" value="ECO:0007669"/>
    <property type="project" value="UniProtKB-SubCell"/>
</dbReference>
<feature type="domain" description="Motility protein A N-terminal" evidence="15">
    <location>
        <begin position="4"/>
        <end position="93"/>
    </location>
</feature>
<evidence type="ECO:0000256" key="5">
    <source>
        <dbReference type="ARBA" id="ARBA00022500"/>
    </source>
</evidence>
<reference evidence="16 17" key="1">
    <citation type="submission" date="2015-01" db="EMBL/GenBank/DDBJ databases">
        <title>Genome Sequence of Magnetospirillum magnetotacticum Strain MS-1.</title>
        <authorList>
            <person name="Marinov G.K."/>
            <person name="Smalley M.D."/>
            <person name="DeSalvo G."/>
        </authorList>
    </citation>
    <scope>NUCLEOTIDE SEQUENCE [LARGE SCALE GENOMIC DNA]</scope>
    <source>
        <strain evidence="16 17">MS-1</strain>
    </source>
</reference>
<proteinExistence type="inferred from homology"/>
<dbReference type="InterPro" id="IPR002898">
    <property type="entry name" value="MotA_ExbB_proton_chnl"/>
</dbReference>
<dbReference type="GO" id="GO:1902600">
    <property type="term" value="P:proton transmembrane transport"/>
    <property type="evidence" value="ECO:0007669"/>
    <property type="project" value="UniProtKB-KW"/>
</dbReference>
<evidence type="ECO:0000256" key="2">
    <source>
        <dbReference type="ARBA" id="ARBA00008038"/>
    </source>
</evidence>
<gene>
    <name evidence="16" type="ORF">CCC_02467</name>
</gene>
<dbReference type="PANTHER" id="PTHR30433">
    <property type="entry name" value="CHEMOTAXIS PROTEIN MOTA"/>
    <property type="match status" value="1"/>
</dbReference>
<dbReference type="EMBL" id="JXSL01000027">
    <property type="protein sequence ID" value="KIL99017.1"/>
    <property type="molecule type" value="Genomic_DNA"/>
</dbReference>
<evidence type="ECO:0000256" key="3">
    <source>
        <dbReference type="ARBA" id="ARBA00022448"/>
    </source>
</evidence>
<feature type="domain" description="MotA/TolQ/ExbB proton channel" evidence="14">
    <location>
        <begin position="122"/>
        <end position="226"/>
    </location>
</feature>
<evidence type="ECO:0000259" key="15">
    <source>
        <dbReference type="Pfam" id="PF20560"/>
    </source>
</evidence>
<keyword evidence="10 13" id="KW-1133">Transmembrane helix</keyword>
<dbReference type="RefSeq" id="WP_009867491.1">
    <property type="nucleotide sequence ID" value="NZ_JXSL01000027.1"/>
</dbReference>
<dbReference type="GO" id="GO:0071978">
    <property type="term" value="P:bacterial-type flagellum-dependent swarming motility"/>
    <property type="evidence" value="ECO:0007669"/>
    <property type="project" value="InterPro"/>
</dbReference>
<evidence type="ECO:0000256" key="6">
    <source>
        <dbReference type="ARBA" id="ARBA00022519"/>
    </source>
</evidence>
<dbReference type="STRING" id="272627.CCC_02467"/>
<dbReference type="InterPro" id="IPR047055">
    <property type="entry name" value="MotA-like"/>
</dbReference>
<evidence type="ECO:0000256" key="13">
    <source>
        <dbReference type="SAM" id="Phobius"/>
    </source>
</evidence>
<keyword evidence="8" id="KW-0283">Flagellar rotation</keyword>